<evidence type="ECO:0000256" key="1">
    <source>
        <dbReference type="SAM" id="MobiDB-lite"/>
    </source>
</evidence>
<dbReference type="InterPro" id="IPR007730">
    <property type="entry name" value="SPOR-like_dom"/>
</dbReference>
<evidence type="ECO:0000313" key="3">
    <source>
        <dbReference type="EMBL" id="UUF09735.1"/>
    </source>
</evidence>
<dbReference type="Gene3D" id="3.30.70.1070">
    <property type="entry name" value="Sporulation related repeat"/>
    <property type="match status" value="1"/>
</dbReference>
<feature type="domain" description="SPOR" evidence="2">
    <location>
        <begin position="75"/>
        <end position="143"/>
    </location>
</feature>
<reference evidence="3" key="1">
    <citation type="submission" date="2021-03" db="EMBL/GenBank/DDBJ databases">
        <title>Comparative Genomics and Metabolomics in the genus Turicibacter.</title>
        <authorList>
            <person name="Maki J."/>
            <person name="Looft T."/>
        </authorList>
    </citation>
    <scope>NUCLEOTIDE SEQUENCE</scope>
    <source>
        <strain evidence="3">ISU324</strain>
    </source>
</reference>
<protein>
    <submittedName>
        <fullName evidence="3">SPOR domain-containing protein</fullName>
    </submittedName>
</protein>
<dbReference type="SUPFAM" id="SSF110997">
    <property type="entry name" value="Sporulation related repeat"/>
    <property type="match status" value="1"/>
</dbReference>
<gene>
    <name evidence="3" type="ORF">J0J70_11325</name>
</gene>
<sequence>MNFKTIQPLILLTLIFTMLGLSFGKLLDNFLVPTQGPTATVGGPNDQPQELEKSKDVEAEEGQSDASESTTAENEIYVMQLGVYETYDNVLSLAGELKQLGYNYGILKVDGKYSVFSHVSGTKESLAPVQEALKEKQIDCFIKAVEVSTDDLKWNYFLQAVKQKPFEMTGDFIQTFTDDEMHIWGYYVTLSTASFDALSTERQKMLLEIYQWLNG</sequence>
<dbReference type="GO" id="GO:0042834">
    <property type="term" value="F:peptidoglycan binding"/>
    <property type="evidence" value="ECO:0007669"/>
    <property type="project" value="InterPro"/>
</dbReference>
<dbReference type="InterPro" id="IPR036680">
    <property type="entry name" value="SPOR-like_sf"/>
</dbReference>
<evidence type="ECO:0000313" key="4">
    <source>
        <dbReference type="Proteomes" id="UP001058072"/>
    </source>
</evidence>
<dbReference type="Pfam" id="PF05036">
    <property type="entry name" value="SPOR"/>
    <property type="match status" value="1"/>
</dbReference>
<dbReference type="Proteomes" id="UP001058072">
    <property type="component" value="Chromosome"/>
</dbReference>
<name>A0A9Q9CJC9_9FIRM</name>
<dbReference type="AlphaFoldDB" id="A0A9Q9CJC9"/>
<dbReference type="EMBL" id="CP071250">
    <property type="protein sequence ID" value="UUF09735.1"/>
    <property type="molecule type" value="Genomic_DNA"/>
</dbReference>
<accession>A0A9Q9CJC9</accession>
<organism evidence="3 4">
    <name type="scientific">Turicibacter bilis</name>
    <dbReference type="NCBI Taxonomy" id="2735723"/>
    <lineage>
        <taxon>Bacteria</taxon>
        <taxon>Bacillati</taxon>
        <taxon>Bacillota</taxon>
        <taxon>Erysipelotrichia</taxon>
        <taxon>Erysipelotrichales</taxon>
        <taxon>Turicibacteraceae</taxon>
        <taxon>Turicibacter</taxon>
    </lineage>
</organism>
<feature type="region of interest" description="Disordered" evidence="1">
    <location>
        <begin position="38"/>
        <end position="70"/>
    </location>
</feature>
<evidence type="ECO:0000259" key="2">
    <source>
        <dbReference type="Pfam" id="PF05036"/>
    </source>
</evidence>
<proteinExistence type="predicted"/>